<evidence type="ECO:0000313" key="1">
    <source>
        <dbReference type="EMBL" id="SCM74882.1"/>
    </source>
</evidence>
<organism evidence="1">
    <name type="scientific">uncultured Desulfovibrio sp</name>
    <dbReference type="NCBI Taxonomy" id="167968"/>
    <lineage>
        <taxon>Bacteria</taxon>
        <taxon>Pseudomonadati</taxon>
        <taxon>Thermodesulfobacteriota</taxon>
        <taxon>Desulfovibrionia</taxon>
        <taxon>Desulfovibrionales</taxon>
        <taxon>Desulfovibrionaceae</taxon>
        <taxon>Desulfovibrio</taxon>
        <taxon>environmental samples</taxon>
    </lineage>
</organism>
<dbReference type="AlphaFoldDB" id="A0A212LBD3"/>
<accession>A0A212LBD3</accession>
<gene>
    <name evidence="1" type="ORF">KL86DES1_22214</name>
</gene>
<proteinExistence type="predicted"/>
<reference evidence="1" key="1">
    <citation type="submission" date="2016-08" db="EMBL/GenBank/DDBJ databases">
        <authorList>
            <person name="Seilhamer J.J."/>
        </authorList>
    </citation>
    <scope>NUCLEOTIDE SEQUENCE</scope>
    <source>
        <strain evidence="1">86-1</strain>
    </source>
</reference>
<sequence length="59" mass="6658">MVVRLSSKNFKKLIFLAYCMDKYTSVCPSGMARQMMKIPFSAAKKTNTALGAIHRPTHH</sequence>
<name>A0A212LBD3_9BACT</name>
<dbReference type="EMBL" id="FMJC01000002">
    <property type="protein sequence ID" value="SCM74882.1"/>
    <property type="molecule type" value="Genomic_DNA"/>
</dbReference>
<protein>
    <submittedName>
        <fullName evidence="1">Uncharacterized protein</fullName>
    </submittedName>
</protein>